<feature type="region of interest" description="Disordered" evidence="1">
    <location>
        <begin position="1"/>
        <end position="50"/>
    </location>
</feature>
<evidence type="ECO:0000313" key="2">
    <source>
        <dbReference type="EMBL" id="KAF4739931.1"/>
    </source>
</evidence>
<gene>
    <name evidence="2" type="primary">WDR78_2</name>
    <name evidence="2" type="ORF">FOZ62_008091</name>
</gene>
<dbReference type="Proteomes" id="UP000574390">
    <property type="component" value="Unassembled WGS sequence"/>
</dbReference>
<feature type="compositionally biased region" description="Polar residues" evidence="1">
    <location>
        <begin position="31"/>
        <end position="50"/>
    </location>
</feature>
<comment type="caution">
    <text evidence="2">The sequence shown here is derived from an EMBL/GenBank/DDBJ whole genome shotgun (WGS) entry which is preliminary data.</text>
</comment>
<proteinExistence type="predicted"/>
<dbReference type="AlphaFoldDB" id="A0A7J6T4I2"/>
<protein>
    <submittedName>
        <fullName evidence="2">WD repeat domain 78</fullName>
    </submittedName>
</protein>
<evidence type="ECO:0000313" key="3">
    <source>
        <dbReference type="Proteomes" id="UP000574390"/>
    </source>
</evidence>
<evidence type="ECO:0000256" key="1">
    <source>
        <dbReference type="SAM" id="MobiDB-lite"/>
    </source>
</evidence>
<dbReference type="EMBL" id="JABANM010010079">
    <property type="protein sequence ID" value="KAF4739931.1"/>
    <property type="molecule type" value="Genomic_DNA"/>
</dbReference>
<name>A0A7J6T4I2_PEROL</name>
<feature type="compositionally biased region" description="Polar residues" evidence="1">
    <location>
        <begin position="1"/>
        <end position="23"/>
    </location>
</feature>
<organism evidence="2 3">
    <name type="scientific">Perkinsus olseni</name>
    <name type="common">Perkinsus atlanticus</name>
    <dbReference type="NCBI Taxonomy" id="32597"/>
    <lineage>
        <taxon>Eukaryota</taxon>
        <taxon>Sar</taxon>
        <taxon>Alveolata</taxon>
        <taxon>Perkinsozoa</taxon>
        <taxon>Perkinsea</taxon>
        <taxon>Perkinsida</taxon>
        <taxon>Perkinsidae</taxon>
        <taxon>Perkinsus</taxon>
    </lineage>
</organism>
<feature type="non-terminal residue" evidence="2">
    <location>
        <position position="1"/>
    </location>
</feature>
<reference evidence="2 3" key="1">
    <citation type="submission" date="2020-04" db="EMBL/GenBank/DDBJ databases">
        <title>Perkinsus olseni comparative genomics.</title>
        <authorList>
            <person name="Bogema D.R."/>
        </authorList>
    </citation>
    <scope>NUCLEOTIDE SEQUENCE [LARGE SCALE GENOMIC DNA]</scope>
    <source>
        <strain evidence="2">ATCC PRA-205</strain>
    </source>
</reference>
<sequence>MQATATAQSRPGDSKRLNTSGSKQLHLHGNVLNSGQIGATTTGASPKPTNTYVVLDGRNVTPKSLIPPVQQQQQGAVLKTMPRRAVEELKEELRKVEELRKRRLSDTFKQPPEQNTPSGLHAVLKPLGNFGEDRMVEVYLSETPTTVLVDIPSNAASAEMEAYEKIVTENEDYEALLNRKQNAPDQFRAQHTQTLNYAQKMKETLTDPP</sequence>
<accession>A0A7J6T4I2</accession>